<evidence type="ECO:0000313" key="2">
    <source>
        <dbReference type="Proteomes" id="UP000494255"/>
    </source>
</evidence>
<reference evidence="1 2" key="1">
    <citation type="submission" date="2020-04" db="EMBL/GenBank/DDBJ databases">
        <authorList>
            <person name="De Canck E."/>
        </authorList>
    </citation>
    <scope>NUCLEOTIDE SEQUENCE [LARGE SCALE GENOMIC DNA]</scope>
    <source>
        <strain evidence="1 2">LMG 24238</strain>
    </source>
</reference>
<sequence length="320" mass="36547">MTLNGLLPRILQRGDVERADQRQMQLVRIALLRLVDEAVIENALLQRRGRIEIGHIIGQMRGHCVELRARERREVEIVTGRHRRHRLAMLDQTQHARLEIAREAHNSRVVDYVGAVTPCERQPFIRDQAVDVDHIRQRRARSKRRAPCFGRKMKLAALLERRIEAAQIVEAHLRARQVSKRPSATRRARGIGLREPHPVNAVEAHIAHAIFHMQQRIGRVVRRIDPQRIARREPSDRSAQIEFADRMRAAMTFDVDQHAGPLTPGTQRLRQRRQQQFVHPQSINASGVVRQSARDVGVEAHFTGAARTKHSGGASLIGHG</sequence>
<dbReference type="AlphaFoldDB" id="A0A6J5CE57"/>
<dbReference type="Proteomes" id="UP000494255">
    <property type="component" value="Unassembled WGS sequence"/>
</dbReference>
<name>A0A6J5CE57_9BURK</name>
<protein>
    <submittedName>
        <fullName evidence="1">Uncharacterized protein</fullName>
    </submittedName>
</protein>
<gene>
    <name evidence="1" type="ORF">LMG24238_06089</name>
</gene>
<dbReference type="EMBL" id="CADIKC010000010">
    <property type="protein sequence ID" value="CAB3734888.1"/>
    <property type="molecule type" value="Genomic_DNA"/>
</dbReference>
<keyword evidence="2" id="KW-1185">Reference proteome</keyword>
<organism evidence="1 2">
    <name type="scientific">Paraburkholderia sediminicola</name>
    <dbReference type="NCBI Taxonomy" id="458836"/>
    <lineage>
        <taxon>Bacteria</taxon>
        <taxon>Pseudomonadati</taxon>
        <taxon>Pseudomonadota</taxon>
        <taxon>Betaproteobacteria</taxon>
        <taxon>Burkholderiales</taxon>
        <taxon>Burkholderiaceae</taxon>
        <taxon>Paraburkholderia</taxon>
    </lineage>
</organism>
<evidence type="ECO:0000313" key="1">
    <source>
        <dbReference type="EMBL" id="CAB3734888.1"/>
    </source>
</evidence>
<proteinExistence type="predicted"/>
<accession>A0A6J5CE57</accession>